<evidence type="ECO:0000313" key="2">
    <source>
        <dbReference type="Proteomes" id="UP000230208"/>
    </source>
</evidence>
<accession>A0A2H0R636</accession>
<sequence>MDDMQRGWSEGEATQRQAEKYWKSMVALEDFLRWYRKPEFTEDGNSIKGADDYRDGEPLGTDEFCPLKDAPDNFPSAIYQPEILIPEDIPQDHIGLVR</sequence>
<organism evidence="1 2">
    <name type="scientific">Candidatus Yanofskybacteria bacterium CG10_big_fil_rev_8_21_14_0_10_37_15</name>
    <dbReference type="NCBI Taxonomy" id="1975097"/>
    <lineage>
        <taxon>Bacteria</taxon>
        <taxon>Candidatus Yanofskyibacteriota</taxon>
    </lineage>
</organism>
<protein>
    <submittedName>
        <fullName evidence="1">Uncharacterized protein</fullName>
    </submittedName>
</protein>
<dbReference type="AlphaFoldDB" id="A0A2H0R636"/>
<proteinExistence type="predicted"/>
<name>A0A2H0R636_9BACT</name>
<dbReference type="Proteomes" id="UP000230208">
    <property type="component" value="Unassembled WGS sequence"/>
</dbReference>
<gene>
    <name evidence="1" type="ORF">COV30_00885</name>
</gene>
<evidence type="ECO:0000313" key="1">
    <source>
        <dbReference type="EMBL" id="PIR41967.1"/>
    </source>
</evidence>
<dbReference type="EMBL" id="PCXP01000013">
    <property type="protein sequence ID" value="PIR41967.1"/>
    <property type="molecule type" value="Genomic_DNA"/>
</dbReference>
<reference evidence="1 2" key="1">
    <citation type="submission" date="2017-09" db="EMBL/GenBank/DDBJ databases">
        <title>Depth-based differentiation of microbial function through sediment-hosted aquifers and enrichment of novel symbionts in the deep terrestrial subsurface.</title>
        <authorList>
            <person name="Probst A.J."/>
            <person name="Ladd B."/>
            <person name="Jarett J.K."/>
            <person name="Geller-Mcgrath D.E."/>
            <person name="Sieber C.M."/>
            <person name="Emerson J.B."/>
            <person name="Anantharaman K."/>
            <person name="Thomas B.C."/>
            <person name="Malmstrom R."/>
            <person name="Stieglmeier M."/>
            <person name="Klingl A."/>
            <person name="Woyke T."/>
            <person name="Ryan C.M."/>
            <person name="Banfield J.F."/>
        </authorList>
    </citation>
    <scope>NUCLEOTIDE SEQUENCE [LARGE SCALE GENOMIC DNA]</scope>
    <source>
        <strain evidence="1">CG10_big_fil_rev_8_21_14_0_10_37_15</strain>
    </source>
</reference>
<comment type="caution">
    <text evidence="1">The sequence shown here is derived from an EMBL/GenBank/DDBJ whole genome shotgun (WGS) entry which is preliminary data.</text>
</comment>